<proteinExistence type="predicted"/>
<gene>
    <name evidence="1" type="ORF">SAMN04488561_2540</name>
</gene>
<protein>
    <submittedName>
        <fullName evidence="1">Uncharacterized protein</fullName>
    </submittedName>
</protein>
<dbReference type="STRING" id="561176.SAMN04488561_2540"/>
<name>A0A1H5LFM5_9ACTN</name>
<keyword evidence="2" id="KW-1185">Reference proteome</keyword>
<evidence type="ECO:0000313" key="2">
    <source>
        <dbReference type="Proteomes" id="UP000181980"/>
    </source>
</evidence>
<sequence length="35" mass="3992">MTDPYPIDYDLTGYLETAPDPARSHLTMALRPRGR</sequence>
<organism evidence="1 2">
    <name type="scientific">Jiangella alba</name>
    <dbReference type="NCBI Taxonomy" id="561176"/>
    <lineage>
        <taxon>Bacteria</taxon>
        <taxon>Bacillati</taxon>
        <taxon>Actinomycetota</taxon>
        <taxon>Actinomycetes</taxon>
        <taxon>Jiangellales</taxon>
        <taxon>Jiangellaceae</taxon>
        <taxon>Jiangella</taxon>
    </lineage>
</organism>
<reference evidence="2" key="1">
    <citation type="submission" date="2016-10" db="EMBL/GenBank/DDBJ databases">
        <authorList>
            <person name="Varghese N."/>
            <person name="Submissions S."/>
        </authorList>
    </citation>
    <scope>NUCLEOTIDE SEQUENCE [LARGE SCALE GENOMIC DNA]</scope>
    <source>
        <strain evidence="2">DSM 45237</strain>
    </source>
</reference>
<dbReference type="AlphaFoldDB" id="A0A1H5LFM5"/>
<dbReference type="EMBL" id="FNUC01000003">
    <property type="protein sequence ID" value="SEE74998.1"/>
    <property type="molecule type" value="Genomic_DNA"/>
</dbReference>
<evidence type="ECO:0000313" key="1">
    <source>
        <dbReference type="EMBL" id="SEE74998.1"/>
    </source>
</evidence>
<dbReference type="Proteomes" id="UP000181980">
    <property type="component" value="Unassembled WGS sequence"/>
</dbReference>
<accession>A0A1H5LFM5</accession>